<proteinExistence type="predicted"/>
<dbReference type="Proteomes" id="UP000027222">
    <property type="component" value="Unassembled WGS sequence"/>
</dbReference>
<dbReference type="AlphaFoldDB" id="A0A067TQM8"/>
<reference evidence="2" key="1">
    <citation type="journal article" date="2014" name="Proc. Natl. Acad. Sci. U.S.A.">
        <title>Extensive sampling of basidiomycete genomes demonstrates inadequacy of the white-rot/brown-rot paradigm for wood decay fungi.</title>
        <authorList>
            <person name="Riley R."/>
            <person name="Salamov A.A."/>
            <person name="Brown D.W."/>
            <person name="Nagy L.G."/>
            <person name="Floudas D."/>
            <person name="Held B.W."/>
            <person name="Levasseur A."/>
            <person name="Lombard V."/>
            <person name="Morin E."/>
            <person name="Otillar R."/>
            <person name="Lindquist E.A."/>
            <person name="Sun H."/>
            <person name="LaButti K.M."/>
            <person name="Schmutz J."/>
            <person name="Jabbour D."/>
            <person name="Luo H."/>
            <person name="Baker S.E."/>
            <person name="Pisabarro A.G."/>
            <person name="Walton J.D."/>
            <person name="Blanchette R.A."/>
            <person name="Henrissat B."/>
            <person name="Martin F."/>
            <person name="Cullen D."/>
            <person name="Hibbett D.S."/>
            <person name="Grigoriev I.V."/>
        </authorList>
    </citation>
    <scope>NUCLEOTIDE SEQUENCE [LARGE SCALE GENOMIC DNA]</scope>
    <source>
        <strain evidence="2">CBS 339.88</strain>
    </source>
</reference>
<organism evidence="1 2">
    <name type="scientific">Galerina marginata (strain CBS 339.88)</name>
    <dbReference type="NCBI Taxonomy" id="685588"/>
    <lineage>
        <taxon>Eukaryota</taxon>
        <taxon>Fungi</taxon>
        <taxon>Dikarya</taxon>
        <taxon>Basidiomycota</taxon>
        <taxon>Agaricomycotina</taxon>
        <taxon>Agaricomycetes</taxon>
        <taxon>Agaricomycetidae</taxon>
        <taxon>Agaricales</taxon>
        <taxon>Agaricineae</taxon>
        <taxon>Strophariaceae</taxon>
        <taxon>Galerina</taxon>
    </lineage>
</organism>
<evidence type="ECO:0000313" key="1">
    <source>
        <dbReference type="EMBL" id="KDR84632.1"/>
    </source>
</evidence>
<accession>A0A067TQM8</accession>
<sequence>MGDKQENASQCKVTRNLLEPEVAACLLRLEMRRGTKVVRIDWSSSSSWLAGDAGLHVNGIIITGVLHSTLGLSTGQIPETPYSDLRRVDSANATKKGGGGRRGLALPGLRLGNPMTQWFEVEKAFYDNPGRFGSRLASGGSGGIKVSEPLSLRIDWSMVEPPARQILVSLPQNYERKLAQAQANTTRMNEGVRADEETTWAGRYASEYPEI</sequence>
<protein>
    <submittedName>
        <fullName evidence="1">Uncharacterized protein</fullName>
    </submittedName>
</protein>
<gene>
    <name evidence="1" type="ORF">GALMADRAFT_206166</name>
</gene>
<name>A0A067TQM8_GALM3</name>
<dbReference type="HOGENOM" id="CLU_1304940_0_0_1"/>
<keyword evidence="2" id="KW-1185">Reference proteome</keyword>
<dbReference type="EMBL" id="KL142368">
    <property type="protein sequence ID" value="KDR84632.1"/>
    <property type="molecule type" value="Genomic_DNA"/>
</dbReference>
<evidence type="ECO:0000313" key="2">
    <source>
        <dbReference type="Proteomes" id="UP000027222"/>
    </source>
</evidence>